<protein>
    <submittedName>
        <fullName evidence="1">Uncharacterized protein</fullName>
    </submittedName>
</protein>
<name>A0A0A9HBJ5_ARUDO</name>
<evidence type="ECO:0000313" key="1">
    <source>
        <dbReference type="EMBL" id="JAE33169.1"/>
    </source>
</evidence>
<sequence>MKASCLGLKATPTCLGLKALLLLYESIMPQPIYVLHVKALDLHDSINCTSWLRQWNW</sequence>
<dbReference type="AlphaFoldDB" id="A0A0A9HBJ5"/>
<proteinExistence type="predicted"/>
<reference evidence="1" key="2">
    <citation type="journal article" date="2015" name="Data Brief">
        <title>Shoot transcriptome of the giant reed, Arundo donax.</title>
        <authorList>
            <person name="Barrero R.A."/>
            <person name="Guerrero F.D."/>
            <person name="Moolhuijzen P."/>
            <person name="Goolsby J.A."/>
            <person name="Tidwell J."/>
            <person name="Bellgard S.E."/>
            <person name="Bellgard M.I."/>
        </authorList>
    </citation>
    <scope>NUCLEOTIDE SEQUENCE</scope>
    <source>
        <tissue evidence="1">Shoot tissue taken approximately 20 cm above the soil surface</tissue>
    </source>
</reference>
<dbReference type="EMBL" id="GBRH01164727">
    <property type="protein sequence ID" value="JAE33169.1"/>
    <property type="molecule type" value="Transcribed_RNA"/>
</dbReference>
<accession>A0A0A9HBJ5</accession>
<organism evidence="1">
    <name type="scientific">Arundo donax</name>
    <name type="common">Giant reed</name>
    <name type="synonym">Donax arundinaceus</name>
    <dbReference type="NCBI Taxonomy" id="35708"/>
    <lineage>
        <taxon>Eukaryota</taxon>
        <taxon>Viridiplantae</taxon>
        <taxon>Streptophyta</taxon>
        <taxon>Embryophyta</taxon>
        <taxon>Tracheophyta</taxon>
        <taxon>Spermatophyta</taxon>
        <taxon>Magnoliopsida</taxon>
        <taxon>Liliopsida</taxon>
        <taxon>Poales</taxon>
        <taxon>Poaceae</taxon>
        <taxon>PACMAD clade</taxon>
        <taxon>Arundinoideae</taxon>
        <taxon>Arundineae</taxon>
        <taxon>Arundo</taxon>
    </lineage>
</organism>
<reference evidence="1" key="1">
    <citation type="submission" date="2014-09" db="EMBL/GenBank/DDBJ databases">
        <authorList>
            <person name="Magalhaes I.L.F."/>
            <person name="Oliveira U."/>
            <person name="Santos F.R."/>
            <person name="Vidigal T.H.D.A."/>
            <person name="Brescovit A.D."/>
            <person name="Santos A.J."/>
        </authorList>
    </citation>
    <scope>NUCLEOTIDE SEQUENCE</scope>
    <source>
        <tissue evidence="1">Shoot tissue taken approximately 20 cm above the soil surface</tissue>
    </source>
</reference>